<dbReference type="Gene3D" id="3.40.50.720">
    <property type="entry name" value="NAD(P)-binding Rossmann-like Domain"/>
    <property type="match status" value="1"/>
</dbReference>
<dbReference type="KEGG" id="zal:AZF00_04075"/>
<dbReference type="FunFam" id="3.40.50.720:FF:000084">
    <property type="entry name" value="Short-chain dehydrogenase reductase"/>
    <property type="match status" value="1"/>
</dbReference>
<dbReference type="InterPro" id="IPR036291">
    <property type="entry name" value="NAD(P)-bd_dom_sf"/>
</dbReference>
<protein>
    <submittedName>
        <fullName evidence="3">2-hydroxycyclohexanecarboxyl-CoA dehydrogenase</fullName>
    </submittedName>
</protein>
<accession>A0A127M2R4</accession>
<dbReference type="EMBL" id="CP014544">
    <property type="protein sequence ID" value="AMO67523.1"/>
    <property type="molecule type" value="Genomic_DNA"/>
</dbReference>
<dbReference type="SUPFAM" id="SSF51735">
    <property type="entry name" value="NAD(P)-binding Rossmann-fold domains"/>
    <property type="match status" value="1"/>
</dbReference>
<dbReference type="InterPro" id="IPR002347">
    <property type="entry name" value="SDR_fam"/>
</dbReference>
<reference evidence="3 4" key="1">
    <citation type="submission" date="2015-12" db="EMBL/GenBank/DDBJ databases">
        <authorList>
            <person name="Shamseldin A."/>
            <person name="Moawad H."/>
            <person name="Abd El-Rahim W.M."/>
            <person name="Sadowsky M.J."/>
        </authorList>
    </citation>
    <scope>NUCLEOTIDE SEQUENCE [LARGE SCALE GENOMIC DNA]</scope>
    <source>
        <strain evidence="3 4">SM2</strain>
    </source>
</reference>
<dbReference type="STRING" id="1470434.AZF00_04075"/>
<evidence type="ECO:0000256" key="1">
    <source>
        <dbReference type="ARBA" id="ARBA00006484"/>
    </source>
</evidence>
<evidence type="ECO:0000313" key="3">
    <source>
        <dbReference type="EMBL" id="AMO67523.1"/>
    </source>
</evidence>
<dbReference type="Pfam" id="PF00106">
    <property type="entry name" value="adh_short"/>
    <property type="match status" value="1"/>
</dbReference>
<sequence>MKGLSGKIAIVTGGGSGIGEAIVLRLAAEGCHVALFDINPEASAAVAEKSKAAGAAGSVVPFMTDITNLDAVEASVAKVEAELGPIWLLVNNAGWDKPAPFLTTGPDLWQKIISLNLLGPINLHSAVCKRMVERKGGRVVNVASDAGRVGTSNEAVYSACKGGTIAFTKSMARELARSNILVNAVCPGPTDTPAMAAVVGTGAEAEKWKESMARGIPLRRMAQPEDYPGMIAFLGSDDAAYMTGQAISISGGLTMS</sequence>
<dbReference type="RefSeq" id="WP_008246131.1">
    <property type="nucleotide sequence ID" value="NZ_CP014544.1"/>
</dbReference>
<dbReference type="InterPro" id="IPR020904">
    <property type="entry name" value="Sc_DH/Rdtase_CS"/>
</dbReference>
<evidence type="ECO:0000313" key="4">
    <source>
        <dbReference type="Proteomes" id="UP000074119"/>
    </source>
</evidence>
<dbReference type="PRINTS" id="PR00081">
    <property type="entry name" value="GDHRDH"/>
</dbReference>
<dbReference type="InterPro" id="IPR050259">
    <property type="entry name" value="SDR"/>
</dbReference>
<dbReference type="PROSITE" id="PS00061">
    <property type="entry name" value="ADH_SHORT"/>
    <property type="match status" value="1"/>
</dbReference>
<dbReference type="GO" id="GO:0032787">
    <property type="term" value="P:monocarboxylic acid metabolic process"/>
    <property type="evidence" value="ECO:0007669"/>
    <property type="project" value="UniProtKB-ARBA"/>
</dbReference>
<name>A0A127M2R4_9GAMM</name>
<evidence type="ECO:0000256" key="2">
    <source>
        <dbReference type="RuleBase" id="RU000363"/>
    </source>
</evidence>
<gene>
    <name evidence="3" type="ORF">AZF00_04075</name>
</gene>
<dbReference type="Proteomes" id="UP000074119">
    <property type="component" value="Chromosome"/>
</dbReference>
<proteinExistence type="inferred from homology"/>
<dbReference type="PANTHER" id="PTHR42879:SF2">
    <property type="entry name" value="3-OXOACYL-[ACYL-CARRIER-PROTEIN] REDUCTASE FABG"/>
    <property type="match status" value="1"/>
</dbReference>
<comment type="similarity">
    <text evidence="1 2">Belongs to the short-chain dehydrogenases/reductases (SDR) family.</text>
</comment>
<dbReference type="AlphaFoldDB" id="A0A127M2R4"/>
<dbReference type="PANTHER" id="PTHR42879">
    <property type="entry name" value="3-OXOACYL-(ACYL-CARRIER-PROTEIN) REDUCTASE"/>
    <property type="match status" value="1"/>
</dbReference>
<dbReference type="PRINTS" id="PR00080">
    <property type="entry name" value="SDRFAMILY"/>
</dbReference>
<organism evidence="3 4">
    <name type="scientific">Zhongshania aliphaticivorans</name>
    <dbReference type="NCBI Taxonomy" id="1470434"/>
    <lineage>
        <taxon>Bacteria</taxon>
        <taxon>Pseudomonadati</taxon>
        <taxon>Pseudomonadota</taxon>
        <taxon>Gammaproteobacteria</taxon>
        <taxon>Cellvibrionales</taxon>
        <taxon>Spongiibacteraceae</taxon>
        <taxon>Zhongshania</taxon>
    </lineage>
</organism>